<dbReference type="EMBL" id="JABBGK010000001">
    <property type="protein sequence ID" value="NML72647.1"/>
    <property type="molecule type" value="Genomic_DNA"/>
</dbReference>
<organism evidence="2 3">
    <name type="scientific">Rhizobium terricola</name>
    <dbReference type="NCBI Taxonomy" id="2728849"/>
    <lineage>
        <taxon>Bacteria</taxon>
        <taxon>Pseudomonadati</taxon>
        <taxon>Pseudomonadota</taxon>
        <taxon>Alphaproteobacteria</taxon>
        <taxon>Hyphomicrobiales</taxon>
        <taxon>Rhizobiaceae</taxon>
        <taxon>Rhizobium/Agrobacterium group</taxon>
        <taxon>Rhizobium</taxon>
    </lineage>
</organism>
<dbReference type="AlphaFoldDB" id="A0A7Y0ASN7"/>
<gene>
    <name evidence="2" type="ORF">HHL25_00770</name>
</gene>
<dbReference type="InterPro" id="IPR009579">
    <property type="entry name" value="DUF1192"/>
</dbReference>
<protein>
    <submittedName>
        <fullName evidence="2">DUF1192 domain-containing protein</fullName>
    </submittedName>
</protein>
<dbReference type="Proteomes" id="UP000541470">
    <property type="component" value="Unassembled WGS sequence"/>
</dbReference>
<comment type="caution">
    <text evidence="2">The sequence shown here is derived from an EMBL/GenBank/DDBJ whole genome shotgun (WGS) entry which is preliminary data.</text>
</comment>
<dbReference type="Pfam" id="PF06698">
    <property type="entry name" value="DUF1192"/>
    <property type="match status" value="1"/>
</dbReference>
<name>A0A7Y0ASN7_9HYPH</name>
<proteinExistence type="predicted"/>
<evidence type="ECO:0000313" key="2">
    <source>
        <dbReference type="EMBL" id="NML72647.1"/>
    </source>
</evidence>
<dbReference type="RefSeq" id="WP_169586299.1">
    <property type="nucleotide sequence ID" value="NZ_JABBGK010000001.1"/>
</dbReference>
<reference evidence="2 3" key="1">
    <citation type="submission" date="2020-04" db="EMBL/GenBank/DDBJ databases">
        <title>Rhizobium sp. S-51 isolated from soil.</title>
        <authorList>
            <person name="Dahal R.H."/>
        </authorList>
    </citation>
    <scope>NUCLEOTIDE SEQUENCE [LARGE SCALE GENOMIC DNA]</scope>
    <source>
        <strain evidence="2 3">S-51</strain>
    </source>
</reference>
<accession>A0A7Y0ASN7</accession>
<keyword evidence="3" id="KW-1185">Reference proteome</keyword>
<sequence>MIFDEDKPKKPVSHEIGSDLSFLSADELNARISLLEAEIARLTEERQRKEAGKRAADSFFKPKV</sequence>
<evidence type="ECO:0000313" key="3">
    <source>
        <dbReference type="Proteomes" id="UP000541470"/>
    </source>
</evidence>
<feature type="region of interest" description="Disordered" evidence="1">
    <location>
        <begin position="45"/>
        <end position="64"/>
    </location>
</feature>
<feature type="compositionally biased region" description="Basic and acidic residues" evidence="1">
    <location>
        <begin position="45"/>
        <end position="56"/>
    </location>
</feature>
<evidence type="ECO:0000256" key="1">
    <source>
        <dbReference type="SAM" id="MobiDB-lite"/>
    </source>
</evidence>